<dbReference type="GO" id="GO:0016020">
    <property type="term" value="C:membrane"/>
    <property type="evidence" value="ECO:0007669"/>
    <property type="project" value="UniProtKB-SubCell"/>
</dbReference>
<dbReference type="InterPro" id="IPR022764">
    <property type="entry name" value="Peptidase_S54_rhomboid_dom"/>
</dbReference>
<dbReference type="AlphaFoldDB" id="A0A9D1W7A2"/>
<keyword evidence="3 6" id="KW-1133">Transmembrane helix</keyword>
<keyword evidence="9" id="KW-0378">Hydrolase</keyword>
<feature type="transmembrane region" description="Helical" evidence="6">
    <location>
        <begin position="197"/>
        <end position="216"/>
    </location>
</feature>
<feature type="transmembrane region" description="Helical" evidence="6">
    <location>
        <begin position="74"/>
        <end position="98"/>
    </location>
</feature>
<proteinExistence type="predicted"/>
<dbReference type="EMBL" id="DXEZ01000084">
    <property type="protein sequence ID" value="HIX53969.1"/>
    <property type="molecule type" value="Genomic_DNA"/>
</dbReference>
<evidence type="ECO:0000256" key="4">
    <source>
        <dbReference type="ARBA" id="ARBA00023136"/>
    </source>
</evidence>
<feature type="transmembrane region" description="Helical" evidence="6">
    <location>
        <begin position="20"/>
        <end position="41"/>
    </location>
</feature>
<feature type="region of interest" description="Disordered" evidence="5">
    <location>
        <begin position="272"/>
        <end position="294"/>
    </location>
</feature>
<dbReference type="InterPro" id="IPR046483">
    <property type="entry name" value="DUF6576"/>
</dbReference>
<evidence type="ECO:0000256" key="5">
    <source>
        <dbReference type="SAM" id="MobiDB-lite"/>
    </source>
</evidence>
<keyword evidence="4 6" id="KW-0472">Membrane</keyword>
<feature type="compositionally biased region" description="Basic and acidic residues" evidence="5">
    <location>
        <begin position="277"/>
        <end position="294"/>
    </location>
</feature>
<protein>
    <submittedName>
        <fullName evidence="9">Rhomboid family intramembrane serine protease</fullName>
    </submittedName>
</protein>
<evidence type="ECO:0000259" key="8">
    <source>
        <dbReference type="Pfam" id="PF20216"/>
    </source>
</evidence>
<gene>
    <name evidence="9" type="ORF">H9853_03000</name>
</gene>
<name>A0A9D1W7A2_9SPHI</name>
<dbReference type="GO" id="GO:0004252">
    <property type="term" value="F:serine-type endopeptidase activity"/>
    <property type="evidence" value="ECO:0007669"/>
    <property type="project" value="InterPro"/>
</dbReference>
<feature type="domain" description="DUF6576" evidence="8">
    <location>
        <begin position="253"/>
        <end position="290"/>
    </location>
</feature>
<comment type="caution">
    <text evidence="9">The sequence shown here is derived from an EMBL/GenBank/DDBJ whole genome shotgun (WGS) entry which is preliminary data.</text>
</comment>
<evidence type="ECO:0000256" key="6">
    <source>
        <dbReference type="SAM" id="Phobius"/>
    </source>
</evidence>
<feature type="domain" description="Peptidase S54 rhomboid" evidence="7">
    <location>
        <begin position="70"/>
        <end position="209"/>
    </location>
</feature>
<evidence type="ECO:0000256" key="2">
    <source>
        <dbReference type="ARBA" id="ARBA00022692"/>
    </source>
</evidence>
<reference evidence="9" key="2">
    <citation type="submission" date="2021-04" db="EMBL/GenBank/DDBJ databases">
        <authorList>
            <person name="Gilroy R."/>
        </authorList>
    </citation>
    <scope>NUCLEOTIDE SEQUENCE</scope>
    <source>
        <strain evidence="9">1719</strain>
    </source>
</reference>
<dbReference type="InterPro" id="IPR035952">
    <property type="entry name" value="Rhomboid-like_sf"/>
</dbReference>
<evidence type="ECO:0000256" key="3">
    <source>
        <dbReference type="ARBA" id="ARBA00022989"/>
    </source>
</evidence>
<dbReference type="Gene3D" id="1.20.1540.10">
    <property type="entry name" value="Rhomboid-like"/>
    <property type="match status" value="1"/>
</dbReference>
<sequence length="294" mass="34045">MKDNSLKVFLRQTYSSRSPVPFILTIQILVFVVLHIFDLIVEVGWVDTPLYDNMLSQLNLSPSFARLLDKPWSLVSYVFLHTGLFQLLFACLWLFWMGKLFLSYLQNRQFLFLFFSATILGALTFLALSQVPFLQQNPQSNLFTSNMALGALMGFISVLIPEQQIRLFLLGNLTIRTIAYLYIALQTFFYFMVNKPAAIAFLLVSLYGYLSCRALQNGNDFSMLFRFNLKNRRRKLKVVHVNPHAVKYPTPEARFPNQEEIDRILDKISQSGMKSLTKTEKQTLHRASKKEDLE</sequence>
<dbReference type="GO" id="GO:0006508">
    <property type="term" value="P:proteolysis"/>
    <property type="evidence" value="ECO:0007669"/>
    <property type="project" value="UniProtKB-KW"/>
</dbReference>
<keyword evidence="2 6" id="KW-0812">Transmembrane</keyword>
<dbReference type="Pfam" id="PF20216">
    <property type="entry name" value="DUF6576"/>
    <property type="match status" value="1"/>
</dbReference>
<evidence type="ECO:0000313" key="9">
    <source>
        <dbReference type="EMBL" id="HIX53969.1"/>
    </source>
</evidence>
<feature type="transmembrane region" description="Helical" evidence="6">
    <location>
        <begin position="167"/>
        <end position="191"/>
    </location>
</feature>
<dbReference type="Proteomes" id="UP000824156">
    <property type="component" value="Unassembled WGS sequence"/>
</dbReference>
<dbReference type="SUPFAM" id="SSF144091">
    <property type="entry name" value="Rhomboid-like"/>
    <property type="match status" value="1"/>
</dbReference>
<organism evidence="9 10">
    <name type="scientific">Candidatus Sphingobacterium stercoripullorum</name>
    <dbReference type="NCBI Taxonomy" id="2838759"/>
    <lineage>
        <taxon>Bacteria</taxon>
        <taxon>Pseudomonadati</taxon>
        <taxon>Bacteroidota</taxon>
        <taxon>Sphingobacteriia</taxon>
        <taxon>Sphingobacteriales</taxon>
        <taxon>Sphingobacteriaceae</taxon>
        <taxon>Sphingobacterium</taxon>
    </lineage>
</organism>
<accession>A0A9D1W7A2</accession>
<evidence type="ECO:0000256" key="1">
    <source>
        <dbReference type="ARBA" id="ARBA00004141"/>
    </source>
</evidence>
<feature type="transmembrane region" description="Helical" evidence="6">
    <location>
        <begin position="110"/>
        <end position="131"/>
    </location>
</feature>
<evidence type="ECO:0000313" key="10">
    <source>
        <dbReference type="Proteomes" id="UP000824156"/>
    </source>
</evidence>
<dbReference type="Pfam" id="PF01694">
    <property type="entry name" value="Rhomboid"/>
    <property type="match status" value="1"/>
</dbReference>
<evidence type="ECO:0000259" key="7">
    <source>
        <dbReference type="Pfam" id="PF01694"/>
    </source>
</evidence>
<keyword evidence="9" id="KW-0645">Protease</keyword>
<feature type="transmembrane region" description="Helical" evidence="6">
    <location>
        <begin position="143"/>
        <end position="160"/>
    </location>
</feature>
<comment type="subcellular location">
    <subcellularLocation>
        <location evidence="1">Membrane</location>
        <topology evidence="1">Multi-pass membrane protein</topology>
    </subcellularLocation>
</comment>
<reference evidence="9" key="1">
    <citation type="journal article" date="2021" name="PeerJ">
        <title>Extensive microbial diversity within the chicken gut microbiome revealed by metagenomics and culture.</title>
        <authorList>
            <person name="Gilroy R."/>
            <person name="Ravi A."/>
            <person name="Getino M."/>
            <person name="Pursley I."/>
            <person name="Horton D.L."/>
            <person name="Alikhan N.F."/>
            <person name="Baker D."/>
            <person name="Gharbi K."/>
            <person name="Hall N."/>
            <person name="Watson M."/>
            <person name="Adriaenssens E.M."/>
            <person name="Foster-Nyarko E."/>
            <person name="Jarju S."/>
            <person name="Secka A."/>
            <person name="Antonio M."/>
            <person name="Oren A."/>
            <person name="Chaudhuri R.R."/>
            <person name="La Ragione R."/>
            <person name="Hildebrand F."/>
            <person name="Pallen M.J."/>
        </authorList>
    </citation>
    <scope>NUCLEOTIDE SEQUENCE</scope>
    <source>
        <strain evidence="9">1719</strain>
    </source>
</reference>